<evidence type="ECO:0000313" key="4">
    <source>
        <dbReference type="Proteomes" id="UP000176864"/>
    </source>
</evidence>
<dbReference type="PANTHER" id="PTHR10683">
    <property type="entry name" value="TRANSALDOLASE"/>
    <property type="match status" value="1"/>
</dbReference>
<dbReference type="GO" id="GO:0005975">
    <property type="term" value="P:carbohydrate metabolic process"/>
    <property type="evidence" value="ECO:0007669"/>
    <property type="project" value="InterPro"/>
</dbReference>
<sequence length="310" mass="33940">MRPANLKTKIFLDSGDPEETREAIKLLGFLDGQTTNPSLVAKNPATAGKKFSKTEILDFYKGVVQEVSGLIPEGSVSIEVYADSGTSFSEMLTQGSEFYSWIPNAHIKYPTTTEGLAAAELSVKKGMRVNMTLVFSQEQATAVYAATRGAQKGQVFLSPFVGRLDDLGQNGMDLIKNIIEMYQDSDHHVEVLTASVRSVEHMRQALELGSDIVTAPLKILKEFAPHLTSPTQPTPKAITLSGDPGKGGGKNTGDYLPPGGKGLREEGNLKPIHYEELDINRDWREFNIKHDLTDKGIEKFAADWNSLIKS</sequence>
<evidence type="ECO:0000256" key="2">
    <source>
        <dbReference type="SAM" id="MobiDB-lite"/>
    </source>
</evidence>
<name>A0A1F5NPD5_9BACT</name>
<protein>
    <submittedName>
        <fullName evidence="3">Transaldolase</fullName>
    </submittedName>
</protein>
<dbReference type="Pfam" id="PF00923">
    <property type="entry name" value="TAL_FSA"/>
    <property type="match status" value="1"/>
</dbReference>
<organism evidence="3 4">
    <name type="scientific">Candidatus Doudnabacteria bacterium RIFCSPHIGHO2_01_FULL_46_14</name>
    <dbReference type="NCBI Taxonomy" id="1817824"/>
    <lineage>
        <taxon>Bacteria</taxon>
        <taxon>Candidatus Doudnaibacteriota</taxon>
    </lineage>
</organism>
<dbReference type="STRING" id="1817824.A2751_05160"/>
<proteinExistence type="predicted"/>
<reference evidence="3 4" key="1">
    <citation type="journal article" date="2016" name="Nat. Commun.">
        <title>Thousands of microbial genomes shed light on interconnected biogeochemical processes in an aquifer system.</title>
        <authorList>
            <person name="Anantharaman K."/>
            <person name="Brown C.T."/>
            <person name="Hug L.A."/>
            <person name="Sharon I."/>
            <person name="Castelle C.J."/>
            <person name="Probst A.J."/>
            <person name="Thomas B.C."/>
            <person name="Singh A."/>
            <person name="Wilkins M.J."/>
            <person name="Karaoz U."/>
            <person name="Brodie E.L."/>
            <person name="Williams K.H."/>
            <person name="Hubbard S.S."/>
            <person name="Banfield J.F."/>
        </authorList>
    </citation>
    <scope>NUCLEOTIDE SEQUENCE [LARGE SCALE GENOMIC DNA]</scope>
</reference>
<dbReference type="InterPro" id="IPR013785">
    <property type="entry name" value="Aldolase_TIM"/>
</dbReference>
<evidence type="ECO:0000256" key="1">
    <source>
        <dbReference type="ARBA" id="ARBA00023270"/>
    </source>
</evidence>
<accession>A0A1F5NPD5</accession>
<dbReference type="Gene3D" id="3.20.20.70">
    <property type="entry name" value="Aldolase class I"/>
    <property type="match status" value="1"/>
</dbReference>
<dbReference type="SUPFAM" id="SSF51569">
    <property type="entry name" value="Aldolase"/>
    <property type="match status" value="1"/>
</dbReference>
<comment type="caution">
    <text evidence="3">The sequence shown here is derived from an EMBL/GenBank/DDBJ whole genome shotgun (WGS) entry which is preliminary data.</text>
</comment>
<feature type="region of interest" description="Disordered" evidence="2">
    <location>
        <begin position="226"/>
        <end position="266"/>
    </location>
</feature>
<evidence type="ECO:0000313" key="3">
    <source>
        <dbReference type="EMBL" id="OGE79394.1"/>
    </source>
</evidence>
<gene>
    <name evidence="3" type="ORF">A2751_05160</name>
</gene>
<dbReference type="InterPro" id="IPR001585">
    <property type="entry name" value="TAL/FSA"/>
</dbReference>
<dbReference type="PANTHER" id="PTHR10683:SF40">
    <property type="entry name" value="FRUCTOSE-6-PHOSPHATE ALDOLASE 1-RELATED"/>
    <property type="match status" value="1"/>
</dbReference>
<keyword evidence="1" id="KW-0704">Schiff base</keyword>
<dbReference type="AlphaFoldDB" id="A0A1F5NPD5"/>
<dbReference type="EMBL" id="MFEK01000003">
    <property type="protein sequence ID" value="OGE79394.1"/>
    <property type="molecule type" value="Genomic_DNA"/>
</dbReference>
<dbReference type="Proteomes" id="UP000176864">
    <property type="component" value="Unassembled WGS sequence"/>
</dbReference>